<reference evidence="2" key="2">
    <citation type="journal article" date="2022" name="Microb. Genom.">
        <title>A chromosome-scale genome assembly of the tomato pathogen Cladosporium fulvum reveals a compartmentalized genome architecture and the presence of a dispensable chromosome.</title>
        <authorList>
            <person name="Zaccaron A.Z."/>
            <person name="Chen L.H."/>
            <person name="Samaras A."/>
            <person name="Stergiopoulos I."/>
        </authorList>
    </citation>
    <scope>NUCLEOTIDE SEQUENCE</scope>
    <source>
        <strain evidence="2">Race5_Kim</strain>
    </source>
</reference>
<evidence type="ECO:0000256" key="1">
    <source>
        <dbReference type="SAM" id="MobiDB-lite"/>
    </source>
</evidence>
<feature type="region of interest" description="Disordered" evidence="1">
    <location>
        <begin position="202"/>
        <end position="230"/>
    </location>
</feature>
<feature type="region of interest" description="Disordered" evidence="1">
    <location>
        <begin position="58"/>
        <end position="184"/>
    </location>
</feature>
<feature type="compositionally biased region" description="Low complexity" evidence="1">
    <location>
        <begin position="207"/>
        <end position="223"/>
    </location>
</feature>
<name>A0A9Q8UV33_PASFU</name>
<feature type="region of interest" description="Disordered" evidence="1">
    <location>
        <begin position="272"/>
        <end position="314"/>
    </location>
</feature>
<sequence length="380" mass="41986">MGNTASREDHTKALLEQGALTLPLGSQVEKLFHEDFDDDAHAILTPNTPTTPALLLNDKKQKRRSWRNSLDLNKWAPVQPGAPNKRDSAHGSSTGNSTEYLSPQAALSVSSSRRSSEAPLARQVLSLQVKGRDDGTEDDSPVSTRDLASQNTSPQTLYGTGWSSTDPTKNEVLPSPIASQSSIRLSERISPQLAFSRIARHMAADAPTPNNSNTSTPPMSTTPRTSKHDSALLSEEISAKDFQPTNPLPGPHHPAKSHFLQRLAAEGGAQQVLNQARERSRSRSRERSRSRSRERSRERHPPPRRPAPTSAARLEDLTEVVSPFLVELPPAWWQQRITKRMSDQEVSEKEKEKKRLSELSLGEKVSWLEDASASSSDRED</sequence>
<keyword evidence="3" id="KW-1185">Reference proteome</keyword>
<feature type="compositionally biased region" description="Basic and acidic residues" evidence="1">
    <location>
        <begin position="276"/>
        <end position="301"/>
    </location>
</feature>
<feature type="compositionally biased region" description="Polar residues" evidence="1">
    <location>
        <begin position="141"/>
        <end position="167"/>
    </location>
</feature>
<dbReference type="OrthoDB" id="10477958at2759"/>
<dbReference type="Proteomes" id="UP000756132">
    <property type="component" value="Chromosome 11"/>
</dbReference>
<evidence type="ECO:0000313" key="3">
    <source>
        <dbReference type="Proteomes" id="UP000756132"/>
    </source>
</evidence>
<reference evidence="2" key="1">
    <citation type="submission" date="2021-12" db="EMBL/GenBank/DDBJ databases">
        <authorList>
            <person name="Zaccaron A."/>
            <person name="Stergiopoulos I."/>
        </authorList>
    </citation>
    <scope>NUCLEOTIDE SEQUENCE</scope>
    <source>
        <strain evidence="2">Race5_Kim</strain>
    </source>
</reference>
<organism evidence="2 3">
    <name type="scientific">Passalora fulva</name>
    <name type="common">Tomato leaf mold</name>
    <name type="synonym">Cladosporium fulvum</name>
    <dbReference type="NCBI Taxonomy" id="5499"/>
    <lineage>
        <taxon>Eukaryota</taxon>
        <taxon>Fungi</taxon>
        <taxon>Dikarya</taxon>
        <taxon>Ascomycota</taxon>
        <taxon>Pezizomycotina</taxon>
        <taxon>Dothideomycetes</taxon>
        <taxon>Dothideomycetidae</taxon>
        <taxon>Mycosphaerellales</taxon>
        <taxon>Mycosphaerellaceae</taxon>
        <taxon>Fulvia</taxon>
    </lineage>
</organism>
<dbReference type="AlphaFoldDB" id="A0A9Q8UV33"/>
<proteinExistence type="predicted"/>
<accession>A0A9Q8UV33</accession>
<dbReference type="GeneID" id="71992823"/>
<dbReference type="KEGG" id="ffu:CLAFUR5_12945"/>
<dbReference type="OMA" id="RITKRMS"/>
<gene>
    <name evidence="2" type="ORF">CLAFUR5_12945</name>
</gene>
<feature type="compositionally biased region" description="Polar residues" evidence="1">
    <location>
        <begin position="90"/>
        <end position="107"/>
    </location>
</feature>
<feature type="region of interest" description="Disordered" evidence="1">
    <location>
        <begin position="336"/>
        <end position="357"/>
    </location>
</feature>
<feature type="compositionally biased region" description="Basic and acidic residues" evidence="1">
    <location>
        <begin position="340"/>
        <end position="357"/>
    </location>
</feature>
<evidence type="ECO:0000313" key="2">
    <source>
        <dbReference type="EMBL" id="UJO23574.1"/>
    </source>
</evidence>
<dbReference type="RefSeq" id="XP_047767940.1">
    <property type="nucleotide sequence ID" value="XM_047912093.1"/>
</dbReference>
<protein>
    <submittedName>
        <fullName evidence="2">Uncharacterized protein</fullName>
    </submittedName>
</protein>
<dbReference type="EMBL" id="CP090173">
    <property type="protein sequence ID" value="UJO23574.1"/>
    <property type="molecule type" value="Genomic_DNA"/>
</dbReference>